<dbReference type="OMA" id="DWRVAIN"/>
<keyword evidence="6" id="KW-0694">RNA-binding</keyword>
<protein>
    <recommendedName>
        <fullName evidence="6">Decapping nuclease</fullName>
        <ecNumber evidence="6">3.6.1.-</ecNumber>
    </recommendedName>
</protein>
<dbReference type="GO" id="GO:0000956">
    <property type="term" value="P:nuclear-transcribed mRNA catabolic process"/>
    <property type="evidence" value="ECO:0007669"/>
    <property type="project" value="TreeGrafter"/>
</dbReference>
<comment type="cofactor">
    <cofactor evidence="1 6">
        <name>a divalent metal cation</name>
        <dbReference type="ChEBI" id="CHEBI:60240"/>
    </cofactor>
</comment>
<dbReference type="EC" id="3.6.1.-" evidence="6"/>
<dbReference type="GO" id="GO:0003723">
    <property type="term" value="F:RNA binding"/>
    <property type="evidence" value="ECO:0007669"/>
    <property type="project" value="UniProtKB-KW"/>
</dbReference>
<evidence type="ECO:0000259" key="7">
    <source>
        <dbReference type="Pfam" id="PF08652"/>
    </source>
</evidence>
<evidence type="ECO:0000256" key="5">
    <source>
        <dbReference type="ARBA" id="ARBA00048124"/>
    </source>
</evidence>
<comment type="catalytic activity">
    <reaction evidence="3">
        <text>a 5'-end (N(7)-methyl 5'-triphosphoguanosine)-ribonucleoside-ribonucleotide in mRNA + H2O = a (N(7)-methyl 5'-triphosphoguanosine)-nucleoside + a 5'-end phospho-ribonucleoside in mRNA + H(+)</text>
        <dbReference type="Rhea" id="RHEA:66928"/>
        <dbReference type="Rhea" id="RHEA-COMP:15692"/>
        <dbReference type="Rhea" id="RHEA-COMP:17313"/>
        <dbReference type="ChEBI" id="CHEBI:15377"/>
        <dbReference type="ChEBI" id="CHEBI:15378"/>
        <dbReference type="ChEBI" id="CHEBI:138282"/>
        <dbReference type="ChEBI" id="CHEBI:172876"/>
        <dbReference type="ChEBI" id="CHEBI:172877"/>
    </reaction>
    <physiologicalReaction direction="left-to-right" evidence="3">
        <dbReference type="Rhea" id="RHEA:66929"/>
    </physiologicalReaction>
</comment>
<dbReference type="PANTHER" id="PTHR12395:SF9">
    <property type="entry name" value="DECAPPING AND EXORIBONUCLEASE PROTEIN"/>
    <property type="match status" value="1"/>
</dbReference>
<comment type="catalytic activity">
    <reaction evidence="5">
        <text>a 5'-end NAD(+)-phospho-ribonucleoside in mRNA + H2O = a 5'-end phospho-ribonucleoside in mRNA + NAD(+) + H(+)</text>
        <dbReference type="Rhea" id="RHEA:60880"/>
        <dbReference type="Rhea" id="RHEA-COMP:15692"/>
        <dbReference type="Rhea" id="RHEA-COMP:15698"/>
        <dbReference type="ChEBI" id="CHEBI:15377"/>
        <dbReference type="ChEBI" id="CHEBI:15378"/>
        <dbReference type="ChEBI" id="CHEBI:57540"/>
        <dbReference type="ChEBI" id="CHEBI:138282"/>
        <dbReference type="ChEBI" id="CHEBI:144029"/>
    </reaction>
    <physiologicalReaction direction="left-to-right" evidence="5">
        <dbReference type="Rhea" id="RHEA:60881"/>
    </physiologicalReaction>
</comment>
<keyword evidence="6" id="KW-0539">Nucleus</keyword>
<keyword evidence="9" id="KW-1185">Reference proteome</keyword>
<evidence type="ECO:0000256" key="3">
    <source>
        <dbReference type="ARBA" id="ARBA00044676"/>
    </source>
</evidence>
<comment type="catalytic activity">
    <reaction evidence="4">
        <text>a 5'-end triphospho-ribonucleoside in mRNA + H2O = a 5'-end phospho-ribonucleoside in mRNA + diphosphate + H(+)</text>
        <dbReference type="Rhea" id="RHEA:78683"/>
        <dbReference type="Rhea" id="RHEA-COMP:15692"/>
        <dbReference type="Rhea" id="RHEA-COMP:17164"/>
        <dbReference type="ChEBI" id="CHEBI:15377"/>
        <dbReference type="ChEBI" id="CHEBI:15378"/>
        <dbReference type="ChEBI" id="CHEBI:33019"/>
        <dbReference type="ChEBI" id="CHEBI:138282"/>
        <dbReference type="ChEBI" id="CHEBI:167618"/>
    </reaction>
    <physiologicalReaction direction="left-to-right" evidence="4">
        <dbReference type="Rhea" id="RHEA:78684"/>
    </physiologicalReaction>
</comment>
<accession>A0A2H3DIS5</accession>
<dbReference type="EMBL" id="KZ293655">
    <property type="protein sequence ID" value="PBK93754.1"/>
    <property type="molecule type" value="Genomic_DNA"/>
</dbReference>
<keyword evidence="6" id="KW-0378">Hydrolase</keyword>
<evidence type="ECO:0000256" key="4">
    <source>
        <dbReference type="ARBA" id="ARBA00044692"/>
    </source>
</evidence>
<dbReference type="Proteomes" id="UP000217790">
    <property type="component" value="Unassembled WGS sequence"/>
</dbReference>
<dbReference type="GO" id="GO:0005829">
    <property type="term" value="C:cytosol"/>
    <property type="evidence" value="ECO:0007669"/>
    <property type="project" value="TreeGrafter"/>
</dbReference>
<reference evidence="9" key="1">
    <citation type="journal article" date="2017" name="Nat. Ecol. Evol.">
        <title>Genome expansion and lineage-specific genetic innovations in the forest pathogenic fungi Armillaria.</title>
        <authorList>
            <person name="Sipos G."/>
            <person name="Prasanna A.N."/>
            <person name="Walter M.C."/>
            <person name="O'Connor E."/>
            <person name="Balint B."/>
            <person name="Krizsan K."/>
            <person name="Kiss B."/>
            <person name="Hess J."/>
            <person name="Varga T."/>
            <person name="Slot J."/>
            <person name="Riley R."/>
            <person name="Boka B."/>
            <person name="Rigling D."/>
            <person name="Barry K."/>
            <person name="Lee J."/>
            <person name="Mihaltcheva S."/>
            <person name="LaButti K."/>
            <person name="Lipzen A."/>
            <person name="Waldron R."/>
            <person name="Moloney N.M."/>
            <person name="Sperisen C."/>
            <person name="Kredics L."/>
            <person name="Vagvoelgyi C."/>
            <person name="Patrignani A."/>
            <person name="Fitzpatrick D."/>
            <person name="Nagy I."/>
            <person name="Doyle S."/>
            <person name="Anderson J.B."/>
            <person name="Grigoriev I.V."/>
            <person name="Gueldener U."/>
            <person name="Muensterkoetter M."/>
            <person name="Nagy L.G."/>
        </authorList>
    </citation>
    <scope>NUCLEOTIDE SEQUENCE [LARGE SCALE GENOMIC DNA]</scope>
    <source>
        <strain evidence="9">Ar21-2</strain>
    </source>
</reference>
<keyword evidence="6" id="KW-0479">Metal-binding</keyword>
<dbReference type="GO" id="GO:0046872">
    <property type="term" value="F:metal ion binding"/>
    <property type="evidence" value="ECO:0007669"/>
    <property type="project" value="UniProtKB-KW"/>
</dbReference>
<evidence type="ECO:0000313" key="8">
    <source>
        <dbReference type="EMBL" id="PBK93754.1"/>
    </source>
</evidence>
<dbReference type="OrthoDB" id="3034866at2759"/>
<dbReference type="GO" id="GO:0000166">
    <property type="term" value="F:nucleotide binding"/>
    <property type="evidence" value="ECO:0007669"/>
    <property type="project" value="UniProtKB-KW"/>
</dbReference>
<evidence type="ECO:0000313" key="9">
    <source>
        <dbReference type="Proteomes" id="UP000217790"/>
    </source>
</evidence>
<dbReference type="GO" id="GO:0005634">
    <property type="term" value="C:nucleus"/>
    <property type="evidence" value="ECO:0007669"/>
    <property type="project" value="UniProtKB-SubCell"/>
</dbReference>
<dbReference type="AlphaFoldDB" id="A0A2H3DIS5"/>
<comment type="function">
    <text evidence="6">Decapping enzyme for NAD-capped RNAs: specifically hydrolyzes the nicotinamide adenine dinucleotide (NAD) cap from a subset of RNAs by removing the entire NAD moiety from the 5'-end of an NAD-capped RNA.</text>
</comment>
<proteinExistence type="inferred from homology"/>
<feature type="domain" description="RAI1-like" evidence="7">
    <location>
        <begin position="56"/>
        <end position="371"/>
    </location>
</feature>
<evidence type="ECO:0000256" key="1">
    <source>
        <dbReference type="ARBA" id="ARBA00001968"/>
    </source>
</evidence>
<gene>
    <name evidence="8" type="ORF">ARMGADRAFT_105654</name>
</gene>
<dbReference type="InterPro" id="IPR039039">
    <property type="entry name" value="RAI1-like_fam"/>
</dbReference>
<organism evidence="8 9">
    <name type="scientific">Armillaria gallica</name>
    <name type="common">Bulbous honey fungus</name>
    <name type="synonym">Armillaria bulbosa</name>
    <dbReference type="NCBI Taxonomy" id="47427"/>
    <lineage>
        <taxon>Eukaryota</taxon>
        <taxon>Fungi</taxon>
        <taxon>Dikarya</taxon>
        <taxon>Basidiomycota</taxon>
        <taxon>Agaricomycotina</taxon>
        <taxon>Agaricomycetes</taxon>
        <taxon>Agaricomycetidae</taxon>
        <taxon>Agaricales</taxon>
        <taxon>Marasmiineae</taxon>
        <taxon>Physalacriaceae</taxon>
        <taxon>Armillaria</taxon>
    </lineage>
</organism>
<dbReference type="STRING" id="47427.A0A2H3DIS5"/>
<dbReference type="GO" id="GO:0110155">
    <property type="term" value="P:NAD-cap decapping"/>
    <property type="evidence" value="ECO:0007669"/>
    <property type="project" value="TreeGrafter"/>
</dbReference>
<keyword evidence="6" id="KW-0540">Nuclease</keyword>
<name>A0A2H3DIS5_ARMGA</name>
<dbReference type="Pfam" id="PF08652">
    <property type="entry name" value="RAI1"/>
    <property type="match status" value="1"/>
</dbReference>
<comment type="similarity">
    <text evidence="2 6">Belongs to the DXO/Dom3Z family.</text>
</comment>
<sequence>MIQRSARRGTFPFREYLRRRFRFYSSPSSHADSTKWDFQLVPAAKHVPNVPLGPATQIACYSRLDHYVVKYDNTLLRRFRWPAPGTNLAIGANLYATQDPYRLHEAVRVDHMLEACLEHGNRHSWLRSDVIATSEALSKLIRGVGQFNVSYISGKLYLEVHAWKRKRSATESYVGFVRLLTKIFAIPIDIVCRGYGFRRVATQLYDPSMLEGHSTPKDPVGVNDFNTVITRTLGGLQLLTSGEIHCVQDGRNGQPNRYIELRCKTDGREPQKLAEDLKKWRVRCHLLSIPVILLGFRKHEILSESRFLGTAQVNELIGRWATEAQLPWAIEDVFDRGFRILCKLREYCQAAGDWRVAINDSKMDRIWRVHMCRSHVGFYVRELTREERAMLRGDKARIGIVPKRLYDTLRARPAIY</sequence>
<dbReference type="PANTHER" id="PTHR12395">
    <property type="entry name" value="DOM-3 RELATED"/>
    <property type="match status" value="1"/>
</dbReference>
<dbReference type="InParanoid" id="A0A2H3DIS5"/>
<comment type="subcellular location">
    <subcellularLocation>
        <location evidence="6">Nucleus</location>
    </subcellularLocation>
</comment>
<dbReference type="GO" id="GO:0034353">
    <property type="term" value="F:mRNA 5'-diphosphatase activity"/>
    <property type="evidence" value="ECO:0007669"/>
    <property type="project" value="TreeGrafter"/>
</dbReference>
<evidence type="ECO:0000256" key="2">
    <source>
        <dbReference type="ARBA" id="ARBA00006562"/>
    </source>
</evidence>
<dbReference type="InterPro" id="IPR013961">
    <property type="entry name" value="RAI1"/>
</dbReference>
<dbReference type="GO" id="GO:0004518">
    <property type="term" value="F:nuclease activity"/>
    <property type="evidence" value="ECO:0007669"/>
    <property type="project" value="UniProtKB-KW"/>
</dbReference>
<evidence type="ECO:0000256" key="6">
    <source>
        <dbReference type="RuleBase" id="RU367113"/>
    </source>
</evidence>
<keyword evidence="6" id="KW-0547">Nucleotide-binding</keyword>